<feature type="domain" description="Transposase IS110-like N-terminal" evidence="1">
    <location>
        <begin position="15"/>
        <end position="127"/>
    </location>
</feature>
<gene>
    <name evidence="3" type="ORF">EVA_12408</name>
</gene>
<accession>J9CHC8</accession>
<proteinExistence type="predicted"/>
<name>J9CHC8_9ZZZZ</name>
<dbReference type="InterPro" id="IPR011257">
    <property type="entry name" value="DNA_glycosylase"/>
</dbReference>
<evidence type="ECO:0000259" key="2">
    <source>
        <dbReference type="Pfam" id="PF02371"/>
    </source>
</evidence>
<dbReference type="GO" id="GO:0006281">
    <property type="term" value="P:DNA repair"/>
    <property type="evidence" value="ECO:0007669"/>
    <property type="project" value="InterPro"/>
</dbReference>
<dbReference type="GO" id="GO:0004803">
    <property type="term" value="F:transposase activity"/>
    <property type="evidence" value="ECO:0007669"/>
    <property type="project" value="InterPro"/>
</dbReference>
<reference evidence="3" key="1">
    <citation type="journal article" date="2012" name="PLoS ONE">
        <title>Gene sets for utilization of primary and secondary nutrition supplies in the distal gut of endangered iberian lynx.</title>
        <authorList>
            <person name="Alcaide M."/>
            <person name="Messina E."/>
            <person name="Richter M."/>
            <person name="Bargiela R."/>
            <person name="Peplies J."/>
            <person name="Huws S.A."/>
            <person name="Newbold C.J."/>
            <person name="Golyshin P.N."/>
            <person name="Simon M.A."/>
            <person name="Lopez G."/>
            <person name="Yakimov M.M."/>
            <person name="Ferrer M."/>
        </authorList>
    </citation>
    <scope>NUCLEOTIDE SEQUENCE</scope>
</reference>
<organism evidence="3">
    <name type="scientific">gut metagenome</name>
    <dbReference type="NCBI Taxonomy" id="749906"/>
    <lineage>
        <taxon>unclassified sequences</taxon>
        <taxon>metagenomes</taxon>
        <taxon>organismal metagenomes</taxon>
    </lineage>
</organism>
<dbReference type="PANTHER" id="PTHR33055:SF15">
    <property type="entry name" value="TRANSPOSASE-RELATED"/>
    <property type="match status" value="1"/>
</dbReference>
<feature type="domain" description="Transposase IS116/IS110/IS902 C-terminal" evidence="2">
    <location>
        <begin position="243"/>
        <end position="306"/>
    </location>
</feature>
<dbReference type="GO" id="GO:0006313">
    <property type="term" value="P:DNA transposition"/>
    <property type="evidence" value="ECO:0007669"/>
    <property type="project" value="InterPro"/>
</dbReference>
<protein>
    <submittedName>
        <fullName evidence="3">Transposase IS116/IS110/IS902 family protein</fullName>
    </submittedName>
</protein>
<dbReference type="InterPro" id="IPR002525">
    <property type="entry name" value="Transp_IS110-like_N"/>
</dbReference>
<dbReference type="AlphaFoldDB" id="J9CHC8"/>
<evidence type="ECO:0000259" key="1">
    <source>
        <dbReference type="Pfam" id="PF01548"/>
    </source>
</evidence>
<dbReference type="InterPro" id="IPR047650">
    <property type="entry name" value="Transpos_IS110"/>
</dbReference>
<dbReference type="GO" id="GO:0003677">
    <property type="term" value="F:DNA binding"/>
    <property type="evidence" value="ECO:0007669"/>
    <property type="project" value="InterPro"/>
</dbReference>
<comment type="caution">
    <text evidence="3">The sequence shown here is derived from an EMBL/GenBank/DDBJ whole genome shotgun (WGS) entry which is preliminary data.</text>
</comment>
<dbReference type="Pfam" id="PF01548">
    <property type="entry name" value="DEDD_Tnp_IS110"/>
    <property type="match status" value="1"/>
</dbReference>
<sequence>KLLSERIVSALQSMQLSNVVIGLEATSIYGNSLVYALREDGSLGRFQRKIHVLNPKQVKKFKEAYPDLPKNDFVDAFVIADHLRFGRIAKEVYMDDYRYQALRTLTRARFDVIQNLTREKQRFANYLFLKCSGMAQDKDIQNTSATTIALMEHFETVDDLANADLDELTAFIAETGRGRFSDPNTVAKVIQTAARGSYRLPKTVNDTVNQAMSVSIASIRALKEQIKVLDKAIEQQFEIIPNTLTSIPGIGKVYSAGIIAEIGDIHRFDSQASVAKFAGLVWTQHQSGEFEAEHSRMIKSGNRYLR</sequence>
<dbReference type="SUPFAM" id="SSF48150">
    <property type="entry name" value="DNA-glycosylase"/>
    <property type="match status" value="1"/>
</dbReference>
<dbReference type="Pfam" id="PF02371">
    <property type="entry name" value="Transposase_20"/>
    <property type="match status" value="1"/>
</dbReference>
<dbReference type="Gene3D" id="1.10.340.30">
    <property type="entry name" value="Hypothetical protein, domain 2"/>
    <property type="match status" value="1"/>
</dbReference>
<dbReference type="EMBL" id="AMCI01003779">
    <property type="protein sequence ID" value="EJW99485.1"/>
    <property type="molecule type" value="Genomic_DNA"/>
</dbReference>
<feature type="non-terminal residue" evidence="3">
    <location>
        <position position="306"/>
    </location>
</feature>
<dbReference type="InterPro" id="IPR003346">
    <property type="entry name" value="Transposase_20"/>
</dbReference>
<feature type="non-terminal residue" evidence="3">
    <location>
        <position position="1"/>
    </location>
</feature>
<dbReference type="NCBIfam" id="NF033542">
    <property type="entry name" value="transpos_IS110"/>
    <property type="match status" value="1"/>
</dbReference>
<evidence type="ECO:0000313" key="3">
    <source>
        <dbReference type="EMBL" id="EJW99485.1"/>
    </source>
</evidence>
<dbReference type="PANTHER" id="PTHR33055">
    <property type="entry name" value="TRANSPOSASE FOR INSERTION SEQUENCE ELEMENT IS1111A"/>
    <property type="match status" value="1"/>
</dbReference>